<accession>A0A1D1UPF6</accession>
<reference evidence="1 2" key="1">
    <citation type="journal article" date="2016" name="Nat. Commun.">
        <title>Extremotolerant tardigrade genome and improved radiotolerance of human cultured cells by tardigrade-unique protein.</title>
        <authorList>
            <person name="Hashimoto T."/>
            <person name="Horikawa D.D."/>
            <person name="Saito Y."/>
            <person name="Kuwahara H."/>
            <person name="Kozuka-Hata H."/>
            <person name="Shin-I T."/>
            <person name="Minakuchi Y."/>
            <person name="Ohishi K."/>
            <person name="Motoyama A."/>
            <person name="Aizu T."/>
            <person name="Enomoto A."/>
            <person name="Kondo K."/>
            <person name="Tanaka S."/>
            <person name="Hara Y."/>
            <person name="Koshikawa S."/>
            <person name="Sagara H."/>
            <person name="Miura T."/>
            <person name="Yokobori S."/>
            <person name="Miyagawa K."/>
            <person name="Suzuki Y."/>
            <person name="Kubo T."/>
            <person name="Oyama M."/>
            <person name="Kohara Y."/>
            <person name="Fujiyama A."/>
            <person name="Arakawa K."/>
            <person name="Katayama T."/>
            <person name="Toyoda A."/>
            <person name="Kunieda T."/>
        </authorList>
    </citation>
    <scope>NUCLEOTIDE SEQUENCE [LARGE SCALE GENOMIC DNA]</scope>
    <source>
        <strain evidence="1 2">YOKOZUNA-1</strain>
    </source>
</reference>
<gene>
    <name evidence="1" type="primary">RvY_02820-1</name>
    <name evidence="1" type="synonym">RvY_02820.1</name>
    <name evidence="1" type="ORF">RvY_02820</name>
</gene>
<dbReference type="EMBL" id="BDGG01000001">
    <property type="protein sequence ID" value="GAU90400.1"/>
    <property type="molecule type" value="Genomic_DNA"/>
</dbReference>
<dbReference type="AlphaFoldDB" id="A0A1D1UPF6"/>
<dbReference type="Proteomes" id="UP000186922">
    <property type="component" value="Unassembled WGS sequence"/>
</dbReference>
<name>A0A1D1UPF6_RAMVA</name>
<evidence type="ECO:0000313" key="1">
    <source>
        <dbReference type="EMBL" id="GAU90400.1"/>
    </source>
</evidence>
<organism evidence="1 2">
    <name type="scientific">Ramazzottius varieornatus</name>
    <name type="common">Water bear</name>
    <name type="synonym">Tardigrade</name>
    <dbReference type="NCBI Taxonomy" id="947166"/>
    <lineage>
        <taxon>Eukaryota</taxon>
        <taxon>Metazoa</taxon>
        <taxon>Ecdysozoa</taxon>
        <taxon>Tardigrada</taxon>
        <taxon>Eutardigrada</taxon>
        <taxon>Parachela</taxon>
        <taxon>Hypsibioidea</taxon>
        <taxon>Ramazzottiidae</taxon>
        <taxon>Ramazzottius</taxon>
    </lineage>
</organism>
<keyword evidence="2" id="KW-1185">Reference proteome</keyword>
<comment type="caution">
    <text evidence="1">The sequence shown here is derived from an EMBL/GenBank/DDBJ whole genome shotgun (WGS) entry which is preliminary data.</text>
</comment>
<proteinExistence type="predicted"/>
<sequence>MLLYVAESTGTSNATLGKFLKVMAVVIDGKWSPTDPKKRMKFPQSARSLKILLNIKRNHYVKIVYICPYQRQVRKKTNEEALHKYGKLVDPRQERVPGILRDVTDGSRFQQMDMPRSHIIFLFHADGAEFSKSTKKMYLIFVQILDLPLRGRRCVWHLAAVWVGEDLPKDRECFVMKLTLQLQELDENSNTFLPILWIDAFGEEHYSPGYVHGFLSDSPERTTINGHLSHSACQGCIYCLQVGESIAHQICYKYVKNPTLKSHQDFVDMTAQWDTLSTERRKYLLDERRTKGFRRPSLVTDWPKMDAVNAFFIDVMHMFDEGLSRWFLGQIVEGGEVLNLTKSEIKQIDTLWLSIAVPGHESKKQEASPSITK</sequence>
<protein>
    <submittedName>
        <fullName evidence="1">Uncharacterized protein</fullName>
    </submittedName>
</protein>
<evidence type="ECO:0000313" key="2">
    <source>
        <dbReference type="Proteomes" id="UP000186922"/>
    </source>
</evidence>